<name>A0ABN1CUT8_9BURK</name>
<organism evidence="2 3">
    <name type="scientific">Pigmentiphaga daeguensis</name>
    <dbReference type="NCBI Taxonomy" id="414049"/>
    <lineage>
        <taxon>Bacteria</taxon>
        <taxon>Pseudomonadati</taxon>
        <taxon>Pseudomonadota</taxon>
        <taxon>Betaproteobacteria</taxon>
        <taxon>Burkholderiales</taxon>
        <taxon>Alcaligenaceae</taxon>
        <taxon>Pigmentiphaga</taxon>
    </lineage>
</organism>
<dbReference type="Gene3D" id="3.40.190.150">
    <property type="entry name" value="Bordetella uptake gene, domain 1"/>
    <property type="match status" value="1"/>
</dbReference>
<evidence type="ECO:0000313" key="3">
    <source>
        <dbReference type="Proteomes" id="UP001501706"/>
    </source>
</evidence>
<dbReference type="Proteomes" id="UP001501706">
    <property type="component" value="Unassembled WGS sequence"/>
</dbReference>
<sequence>MASHASTAEGAGTGRPARILVPQTAGTTNDLLARAIAPGLALLASRPFLVENREGASGMLGMDAAAKSAPDGLTLLNNVSNTLALPYFYKNLPFDVLADLEPVGIEGYGNHALVVHRSVPVENVRDFLAYAAEHPGMEYAAPGLATHHHLCMAMIQAMAGIRLSPVFYKGSAGAMADLLRGEIRTMIVPIQIAADHARSGDLRILGATSRTPFPLYPDISSLHDQGLAGFDVEPWFALWAPRGTPPDALARYNALLNEAIGQAEVGGALARHGVVPTPGTVDDLRRKAAAEHRMWGEVLRKMQIRPE</sequence>
<dbReference type="PIRSF" id="PIRSF017082">
    <property type="entry name" value="YflP"/>
    <property type="match status" value="1"/>
</dbReference>
<dbReference type="PANTHER" id="PTHR42928">
    <property type="entry name" value="TRICARBOXYLATE-BINDING PROTEIN"/>
    <property type="match status" value="1"/>
</dbReference>
<dbReference type="InterPro" id="IPR005064">
    <property type="entry name" value="BUG"/>
</dbReference>
<keyword evidence="3" id="KW-1185">Reference proteome</keyword>
<dbReference type="SUPFAM" id="SSF53850">
    <property type="entry name" value="Periplasmic binding protein-like II"/>
    <property type="match status" value="1"/>
</dbReference>
<dbReference type="RefSeq" id="WP_132979759.1">
    <property type="nucleotide sequence ID" value="NZ_BAAAEN010000026.1"/>
</dbReference>
<evidence type="ECO:0000256" key="1">
    <source>
        <dbReference type="ARBA" id="ARBA00006987"/>
    </source>
</evidence>
<dbReference type="EMBL" id="BAAAEN010000026">
    <property type="protein sequence ID" value="GAA0525776.1"/>
    <property type="molecule type" value="Genomic_DNA"/>
</dbReference>
<protein>
    <submittedName>
        <fullName evidence="2">Tripartite tricarboxylate transporter substrate binding protein</fullName>
    </submittedName>
</protein>
<reference evidence="2 3" key="1">
    <citation type="journal article" date="2019" name="Int. J. Syst. Evol. Microbiol.">
        <title>The Global Catalogue of Microorganisms (GCM) 10K type strain sequencing project: providing services to taxonomists for standard genome sequencing and annotation.</title>
        <authorList>
            <consortium name="The Broad Institute Genomics Platform"/>
            <consortium name="The Broad Institute Genome Sequencing Center for Infectious Disease"/>
            <person name="Wu L."/>
            <person name="Ma J."/>
        </authorList>
    </citation>
    <scope>NUCLEOTIDE SEQUENCE [LARGE SCALE GENOMIC DNA]</scope>
    <source>
        <strain evidence="2 3">JCM 14330</strain>
    </source>
</reference>
<dbReference type="InterPro" id="IPR042100">
    <property type="entry name" value="Bug_dom1"/>
</dbReference>
<comment type="caution">
    <text evidence="2">The sequence shown here is derived from an EMBL/GenBank/DDBJ whole genome shotgun (WGS) entry which is preliminary data.</text>
</comment>
<evidence type="ECO:0000313" key="2">
    <source>
        <dbReference type="EMBL" id="GAA0525776.1"/>
    </source>
</evidence>
<dbReference type="Gene3D" id="3.40.190.10">
    <property type="entry name" value="Periplasmic binding protein-like II"/>
    <property type="match status" value="1"/>
</dbReference>
<accession>A0ABN1CUT8</accession>
<comment type="similarity">
    <text evidence="1">Belongs to the UPF0065 (bug) family.</text>
</comment>
<dbReference type="Pfam" id="PF03401">
    <property type="entry name" value="TctC"/>
    <property type="match status" value="1"/>
</dbReference>
<proteinExistence type="inferred from homology"/>
<dbReference type="PANTHER" id="PTHR42928:SF5">
    <property type="entry name" value="BLR1237 PROTEIN"/>
    <property type="match status" value="1"/>
</dbReference>
<gene>
    <name evidence="2" type="ORF">GCM10009097_49170</name>
</gene>
<dbReference type="CDD" id="cd07012">
    <property type="entry name" value="PBP2_Bug_TTT"/>
    <property type="match status" value="1"/>
</dbReference>